<dbReference type="Pfam" id="PF06144">
    <property type="entry name" value="DNA_pol3_delta"/>
    <property type="match status" value="1"/>
</dbReference>
<evidence type="ECO:0000256" key="2">
    <source>
        <dbReference type="ARBA" id="ARBA00017703"/>
    </source>
</evidence>
<feature type="domain" description="DNA polymerase III delta N-terminal" evidence="9">
    <location>
        <begin position="22"/>
        <end position="123"/>
    </location>
</feature>
<dbReference type="InterPro" id="IPR010372">
    <property type="entry name" value="DNA_pol3_delta_N"/>
</dbReference>
<evidence type="ECO:0000256" key="7">
    <source>
        <dbReference type="ARBA" id="ARBA00034754"/>
    </source>
</evidence>
<protein>
    <recommendedName>
        <fullName evidence="2">DNA polymerase III subunit delta</fullName>
        <ecNumber evidence="1">2.7.7.7</ecNumber>
    </recommendedName>
</protein>
<dbReference type="Gene3D" id="3.40.50.300">
    <property type="entry name" value="P-loop containing nucleotide triphosphate hydrolases"/>
    <property type="match status" value="1"/>
</dbReference>
<dbReference type="AlphaFoldDB" id="A0A6P1NHD2"/>
<evidence type="ECO:0000256" key="3">
    <source>
        <dbReference type="ARBA" id="ARBA00022679"/>
    </source>
</evidence>
<dbReference type="PANTHER" id="PTHR34388">
    <property type="entry name" value="DNA POLYMERASE III SUBUNIT DELTA"/>
    <property type="match status" value="1"/>
</dbReference>
<dbReference type="Gene3D" id="1.10.8.60">
    <property type="match status" value="1"/>
</dbReference>
<keyword evidence="6" id="KW-0239">DNA-directed DNA polymerase</keyword>
<dbReference type="PANTHER" id="PTHR34388:SF1">
    <property type="entry name" value="DNA POLYMERASE III SUBUNIT DELTA"/>
    <property type="match status" value="1"/>
</dbReference>
<dbReference type="GO" id="GO:0003887">
    <property type="term" value="F:DNA-directed DNA polymerase activity"/>
    <property type="evidence" value="ECO:0007669"/>
    <property type="project" value="UniProtKB-KW"/>
</dbReference>
<dbReference type="SUPFAM" id="SSF48019">
    <property type="entry name" value="post-AAA+ oligomerization domain-like"/>
    <property type="match status" value="1"/>
</dbReference>
<reference evidence="10 11" key="1">
    <citation type="submission" date="2020-01" db="EMBL/GenBank/DDBJ databases">
        <title>Genome sequencing of strain KACC 21507.</title>
        <authorList>
            <person name="Heo J."/>
            <person name="Kim S.-J."/>
            <person name="Kim J.-S."/>
            <person name="Hong S.-B."/>
            <person name="Kwon S.-W."/>
        </authorList>
    </citation>
    <scope>NUCLEOTIDE SEQUENCE [LARGE SCALE GENOMIC DNA]</scope>
    <source>
        <strain evidence="10 11">KACC 21507</strain>
    </source>
</reference>
<evidence type="ECO:0000256" key="1">
    <source>
        <dbReference type="ARBA" id="ARBA00012417"/>
    </source>
</evidence>
<dbReference type="InterPro" id="IPR008921">
    <property type="entry name" value="DNA_pol3_clamp-load_cplx_C"/>
</dbReference>
<dbReference type="EC" id="2.7.7.7" evidence="1"/>
<comment type="catalytic activity">
    <reaction evidence="8">
        <text>DNA(n) + a 2'-deoxyribonucleoside 5'-triphosphate = DNA(n+1) + diphosphate</text>
        <dbReference type="Rhea" id="RHEA:22508"/>
        <dbReference type="Rhea" id="RHEA-COMP:17339"/>
        <dbReference type="Rhea" id="RHEA-COMP:17340"/>
        <dbReference type="ChEBI" id="CHEBI:33019"/>
        <dbReference type="ChEBI" id="CHEBI:61560"/>
        <dbReference type="ChEBI" id="CHEBI:173112"/>
        <dbReference type="EC" id="2.7.7.7"/>
    </reaction>
</comment>
<dbReference type="Proteomes" id="UP000463975">
    <property type="component" value="Chromosome"/>
</dbReference>
<dbReference type="EMBL" id="CP047652">
    <property type="protein sequence ID" value="QHI95924.1"/>
    <property type="molecule type" value="Genomic_DNA"/>
</dbReference>
<dbReference type="Gene3D" id="1.20.272.10">
    <property type="match status" value="1"/>
</dbReference>
<evidence type="ECO:0000256" key="6">
    <source>
        <dbReference type="ARBA" id="ARBA00022932"/>
    </source>
</evidence>
<dbReference type="KEGG" id="bomb:GT348_06410"/>
<sequence length="331" mass="37243">MKIEARQIDRVLDDSGSWQGLLLYGEDTGLVRERAAKAARKIVDDFNDPFRLTRLEGEEQIRVEEEMSALSLVGGRRVVWVSGVQDNLVPQLERVVALKSDTVLIMEAGSLSPRSKLRNFAEKEPKIASIACYAEEGRALSRTITETLLQDNIRIDREALMWLQSRLASDRALVRNELEKLRLYAVPGSALSLDDVRHCVGDSGNASLEDAVYQALAGEFRQADLSLIRALADGAVPVAYARTVLNIIDKLHYVLLLEQEGQSRQEAIAGLRPPLFFRRKEFFQKALARLNLRMVTIIASESQELETRCKQTGAPDYLLCQRHLMRIAKLK</sequence>
<evidence type="ECO:0000256" key="8">
    <source>
        <dbReference type="ARBA" id="ARBA00049244"/>
    </source>
</evidence>
<gene>
    <name evidence="10" type="ORF">GT348_06410</name>
</gene>
<comment type="similarity">
    <text evidence="7">Belongs to the DNA polymerase HolA subunit family.</text>
</comment>
<keyword evidence="4" id="KW-0548">Nucleotidyltransferase</keyword>
<dbReference type="SUPFAM" id="SSF52540">
    <property type="entry name" value="P-loop containing nucleoside triphosphate hydrolases"/>
    <property type="match status" value="1"/>
</dbReference>
<evidence type="ECO:0000256" key="5">
    <source>
        <dbReference type="ARBA" id="ARBA00022705"/>
    </source>
</evidence>
<keyword evidence="5" id="KW-0235">DNA replication</keyword>
<name>A0A6P1NHD2_9PROT</name>
<dbReference type="GO" id="GO:0003677">
    <property type="term" value="F:DNA binding"/>
    <property type="evidence" value="ECO:0007669"/>
    <property type="project" value="InterPro"/>
</dbReference>
<dbReference type="RefSeq" id="WP_160618997.1">
    <property type="nucleotide sequence ID" value="NZ_CP047652.1"/>
</dbReference>
<keyword evidence="11" id="KW-1185">Reference proteome</keyword>
<evidence type="ECO:0000256" key="4">
    <source>
        <dbReference type="ARBA" id="ARBA00022695"/>
    </source>
</evidence>
<keyword evidence="3" id="KW-0808">Transferase</keyword>
<dbReference type="InterPro" id="IPR005790">
    <property type="entry name" value="DNA_polIII_delta"/>
</dbReference>
<organism evidence="10 11">
    <name type="scientific">Aristophania vespae</name>
    <dbReference type="NCBI Taxonomy" id="2697033"/>
    <lineage>
        <taxon>Bacteria</taxon>
        <taxon>Pseudomonadati</taxon>
        <taxon>Pseudomonadota</taxon>
        <taxon>Alphaproteobacteria</taxon>
        <taxon>Acetobacterales</taxon>
        <taxon>Acetobacteraceae</taxon>
        <taxon>Aristophania</taxon>
    </lineage>
</organism>
<accession>A0A6P1NHD2</accession>
<evidence type="ECO:0000313" key="10">
    <source>
        <dbReference type="EMBL" id="QHI95924.1"/>
    </source>
</evidence>
<dbReference type="InterPro" id="IPR027417">
    <property type="entry name" value="P-loop_NTPase"/>
</dbReference>
<evidence type="ECO:0000259" key="9">
    <source>
        <dbReference type="Pfam" id="PF06144"/>
    </source>
</evidence>
<proteinExistence type="inferred from homology"/>
<dbReference type="GO" id="GO:0009360">
    <property type="term" value="C:DNA polymerase III complex"/>
    <property type="evidence" value="ECO:0007669"/>
    <property type="project" value="InterPro"/>
</dbReference>
<evidence type="ECO:0000313" key="11">
    <source>
        <dbReference type="Proteomes" id="UP000463975"/>
    </source>
</evidence>
<dbReference type="GO" id="GO:0006261">
    <property type="term" value="P:DNA-templated DNA replication"/>
    <property type="evidence" value="ECO:0007669"/>
    <property type="project" value="TreeGrafter"/>
</dbReference>
<dbReference type="NCBIfam" id="TIGR01128">
    <property type="entry name" value="holA"/>
    <property type="match status" value="1"/>
</dbReference>